<dbReference type="KEGG" id="slb:AWJ20_4793"/>
<accession>A0A167EAR1</accession>
<dbReference type="OrthoDB" id="292747at2759"/>
<evidence type="ECO:0000256" key="14">
    <source>
        <dbReference type="RuleBase" id="RU367007"/>
    </source>
</evidence>
<evidence type="ECO:0000256" key="8">
    <source>
        <dbReference type="ARBA" id="ARBA00022737"/>
    </source>
</evidence>
<comment type="subcellular location">
    <subcellularLocation>
        <location evidence="1 14">Endoplasmic reticulum membrane</location>
        <topology evidence="1 14">Multi-pass membrane protein</topology>
    </subcellularLocation>
</comment>
<evidence type="ECO:0000256" key="15">
    <source>
        <dbReference type="SAM" id="MobiDB-lite"/>
    </source>
</evidence>
<dbReference type="InterPro" id="IPR036300">
    <property type="entry name" value="MIR_dom_sf"/>
</dbReference>
<keyword evidence="10 14" id="KW-1133">Transmembrane helix</keyword>
<feature type="domain" description="MIR" evidence="16">
    <location>
        <begin position="396"/>
        <end position="455"/>
    </location>
</feature>
<comment type="similarity">
    <text evidence="3 14">Belongs to the glycosyltransferase 39 family.</text>
</comment>
<evidence type="ECO:0000256" key="5">
    <source>
        <dbReference type="ARBA" id="ARBA00022676"/>
    </source>
</evidence>
<dbReference type="Proteomes" id="UP000189580">
    <property type="component" value="Chromosome d"/>
</dbReference>
<comment type="catalytic activity">
    <reaction evidence="13 14">
        <text>a di-trans,poly-cis-dolichyl beta-D-mannosyl phosphate + L-seryl-[protein] = 3-O-(alpha-D-mannosyl)-L-seryl-[protein] + a di-trans,poly-cis-dolichyl phosphate + H(+)</text>
        <dbReference type="Rhea" id="RHEA:17377"/>
        <dbReference type="Rhea" id="RHEA-COMP:9863"/>
        <dbReference type="Rhea" id="RHEA-COMP:13546"/>
        <dbReference type="Rhea" id="RHEA-COMP:19498"/>
        <dbReference type="Rhea" id="RHEA-COMP:19501"/>
        <dbReference type="ChEBI" id="CHEBI:15378"/>
        <dbReference type="ChEBI" id="CHEBI:29999"/>
        <dbReference type="ChEBI" id="CHEBI:57683"/>
        <dbReference type="ChEBI" id="CHEBI:58211"/>
        <dbReference type="ChEBI" id="CHEBI:137321"/>
        <dbReference type="EC" id="2.4.1.109"/>
    </reaction>
</comment>
<dbReference type="PANTHER" id="PTHR10050:SF51">
    <property type="entry name" value="PROTEIN O-MANNOSYL-TRANSFERASE 1"/>
    <property type="match status" value="1"/>
</dbReference>
<dbReference type="GO" id="GO:0004169">
    <property type="term" value="F:dolichyl-phosphate-mannose-protein mannosyltransferase activity"/>
    <property type="evidence" value="ECO:0007669"/>
    <property type="project" value="UniProtKB-UniRule"/>
</dbReference>
<evidence type="ECO:0000256" key="6">
    <source>
        <dbReference type="ARBA" id="ARBA00022679"/>
    </source>
</evidence>
<feature type="region of interest" description="Disordered" evidence="15">
    <location>
        <begin position="1"/>
        <end position="26"/>
    </location>
</feature>
<evidence type="ECO:0000256" key="7">
    <source>
        <dbReference type="ARBA" id="ARBA00022692"/>
    </source>
</evidence>
<dbReference type="InterPro" id="IPR003342">
    <property type="entry name" value="ArnT-like_N"/>
</dbReference>
<evidence type="ECO:0000256" key="13">
    <source>
        <dbReference type="ARBA" id="ARBA00045102"/>
    </source>
</evidence>
<comment type="pathway">
    <text evidence="2 14">Protein modification; protein glycosylation.</text>
</comment>
<dbReference type="GO" id="GO:0097586">
    <property type="term" value="C:dolichyl-phosphate-mannose-protein mannosyltransferase Pmt4p homodimer complex"/>
    <property type="evidence" value="ECO:0007669"/>
    <property type="project" value="EnsemblFungi"/>
</dbReference>
<dbReference type="EC" id="2.4.1.109" evidence="4 14"/>
<comment type="function">
    <text evidence="14">Transfers mannose from Dol-P-mannose to Ser or Thr residues on proteins.</text>
</comment>
<dbReference type="PROSITE" id="PS50919">
    <property type="entry name" value="MIR"/>
    <property type="match status" value="1"/>
</dbReference>
<protein>
    <recommendedName>
        <fullName evidence="4 14">Dolichyl-phosphate-mannose--protein mannosyltransferase</fullName>
        <ecNumber evidence="4 14">2.4.1.109</ecNumber>
    </recommendedName>
</protein>
<evidence type="ECO:0000256" key="3">
    <source>
        <dbReference type="ARBA" id="ARBA00007222"/>
    </source>
</evidence>
<evidence type="ECO:0000256" key="1">
    <source>
        <dbReference type="ARBA" id="ARBA00004477"/>
    </source>
</evidence>
<feature type="transmembrane region" description="Helical" evidence="14">
    <location>
        <begin position="633"/>
        <end position="651"/>
    </location>
</feature>
<evidence type="ECO:0000256" key="9">
    <source>
        <dbReference type="ARBA" id="ARBA00022824"/>
    </source>
</evidence>
<feature type="transmembrane region" description="Helical" evidence="14">
    <location>
        <begin position="588"/>
        <end position="612"/>
    </location>
</feature>
<feature type="transmembrane region" description="Helical" evidence="14">
    <location>
        <begin position="702"/>
        <end position="722"/>
    </location>
</feature>
<keyword evidence="6 14" id="KW-0808">Transferase</keyword>
<keyword evidence="11 14" id="KW-0472">Membrane</keyword>
<feature type="transmembrane region" description="Helical" evidence="14">
    <location>
        <begin position="215"/>
        <end position="248"/>
    </location>
</feature>
<feature type="transmembrane region" description="Helical" evidence="14">
    <location>
        <begin position="92"/>
        <end position="110"/>
    </location>
</feature>
<dbReference type="GeneID" id="30036963"/>
<dbReference type="RefSeq" id="XP_018736322.1">
    <property type="nucleotide sequence ID" value="XM_018881888.1"/>
</dbReference>
<feature type="transmembrane region" description="Helical" evidence="14">
    <location>
        <begin position="181"/>
        <end position="200"/>
    </location>
</feature>
<dbReference type="UniPathway" id="UPA00378"/>
<dbReference type="InterPro" id="IPR027005">
    <property type="entry name" value="PMT-like"/>
</dbReference>
<reference evidence="17 18" key="1">
    <citation type="submission" date="2016-02" db="EMBL/GenBank/DDBJ databases">
        <title>Complete genome sequence and transcriptome regulation of the pentose utilising yeast Sugiyamaella lignohabitans.</title>
        <authorList>
            <person name="Bellasio M."/>
            <person name="Peymann A."/>
            <person name="Valli M."/>
            <person name="Sipitzky M."/>
            <person name="Graf A."/>
            <person name="Sauer M."/>
            <person name="Marx H."/>
            <person name="Mattanovich D."/>
        </authorList>
    </citation>
    <scope>NUCLEOTIDE SEQUENCE [LARGE SCALE GENOMIC DNA]</scope>
    <source>
        <strain evidence="17 18">CBS 10342</strain>
    </source>
</reference>
<evidence type="ECO:0000256" key="11">
    <source>
        <dbReference type="ARBA" id="ARBA00023136"/>
    </source>
</evidence>
<gene>
    <name evidence="17" type="primary">PMT4</name>
    <name evidence="17" type="ORF">AWJ20_4793</name>
</gene>
<feature type="transmembrane region" description="Helical" evidence="14">
    <location>
        <begin position="46"/>
        <end position="63"/>
    </location>
</feature>
<feature type="transmembrane region" description="Helical" evidence="14">
    <location>
        <begin position="131"/>
        <end position="149"/>
    </location>
</feature>
<keyword evidence="8" id="KW-0677">Repeat</keyword>
<dbReference type="Pfam" id="PF02815">
    <property type="entry name" value="MIR"/>
    <property type="match status" value="1"/>
</dbReference>
<dbReference type="EMBL" id="CP014502">
    <property type="protein sequence ID" value="ANB13845.1"/>
    <property type="molecule type" value="Genomic_DNA"/>
</dbReference>
<evidence type="ECO:0000256" key="4">
    <source>
        <dbReference type="ARBA" id="ARBA00012839"/>
    </source>
</evidence>
<keyword evidence="18" id="KW-1185">Reference proteome</keyword>
<evidence type="ECO:0000256" key="12">
    <source>
        <dbReference type="ARBA" id="ARBA00045085"/>
    </source>
</evidence>
<name>A0A167EAR1_9ASCO</name>
<dbReference type="InterPro" id="IPR032421">
    <property type="entry name" value="PMT_4TMC"/>
</dbReference>
<dbReference type="InterPro" id="IPR016093">
    <property type="entry name" value="MIR_motif"/>
</dbReference>
<keyword evidence="9 14" id="KW-0256">Endoplasmic reticulum</keyword>
<feature type="transmembrane region" description="Helical" evidence="14">
    <location>
        <begin position="155"/>
        <end position="174"/>
    </location>
</feature>
<dbReference type="Pfam" id="PF02366">
    <property type="entry name" value="PMT"/>
    <property type="match status" value="1"/>
</dbReference>
<dbReference type="SUPFAM" id="SSF82109">
    <property type="entry name" value="MIR domain"/>
    <property type="match status" value="1"/>
</dbReference>
<evidence type="ECO:0000313" key="18">
    <source>
        <dbReference type="Proteomes" id="UP000189580"/>
    </source>
</evidence>
<feature type="transmembrane region" description="Helical" evidence="14">
    <location>
        <begin position="663"/>
        <end position="681"/>
    </location>
</feature>
<dbReference type="GO" id="GO:0042802">
    <property type="term" value="F:identical protein binding"/>
    <property type="evidence" value="ECO:0007669"/>
    <property type="project" value="EnsemblFungi"/>
</dbReference>
<dbReference type="Pfam" id="PF16192">
    <property type="entry name" value="PMT_4TMC"/>
    <property type="match status" value="1"/>
</dbReference>
<sequence length="751" mass="85858">MPSELRNRKGASATLRSPEPVEKKKAKKPVFKSTVADSNTDNRYRLAKIIVTVFAFATRFYLINDPKEVVFDEVHFGKFASYYLEGTYFFDLHPPFAKMLIAFVGWLVGYDGAFKFENIGDSYIANRVPYVAYRSLSATLGALTVPIVFETLQECGFSVWACVIGSSLILFDNAHIAETRLILLDATLIISVALSLYAYVRFSKQRDSPFSRDWWTWLLATGVSLSFVISTKYVGAFTFTTVGAAVLIDLWNLLDYRRGLSMKEFGKHFFARLFSLIFVPLCIFLFWFWVHFAILTKSGPGDGFMSSKFQETLGDNILAKLAKQVNYYDEITISHKESPLFLSSGSIHYPLRYDDGRISSQGQLVSTQELVNGAPTNDQIWQIVPVVDFPEGHREGIPIETETQVRLKHVSTNSFLLAHDVASPYYPTNEEFTTASFEEAEGPRFNDTLFEIRSVTGEKDILKTKGSFFRLIHVPTRVAMWTHDDKQLPAEWASGHYEVNGVKNVHERTATWFVDEIVNLTDPERLKFTPRAPRKMNFFRKYLELQYTMFAQNNALTSSHPYASEPITWPFLVRGVSFWTKDTERRQIYFIGNFIGWWIEAAMLAIYAGVVVADQLTRRRAMYPINDVARSKIYNSLGFFFIAWATHYFPFFLMGRQKFLHHYLPAHLAAALLTGGLYDFVFCELDDEAVHAAQSGKKRSNWRLKIVSVISLVGIVICFAYFSPLTYGNTPLTPAEVRARQWMDIELHFAK</sequence>
<evidence type="ECO:0000256" key="2">
    <source>
        <dbReference type="ARBA" id="ARBA00004922"/>
    </source>
</evidence>
<dbReference type="SMART" id="SM00472">
    <property type="entry name" value="MIR"/>
    <property type="match status" value="3"/>
</dbReference>
<dbReference type="AlphaFoldDB" id="A0A167EAR1"/>
<organism evidence="17 18">
    <name type="scientific">Sugiyamaella lignohabitans</name>
    <dbReference type="NCBI Taxonomy" id="796027"/>
    <lineage>
        <taxon>Eukaryota</taxon>
        <taxon>Fungi</taxon>
        <taxon>Dikarya</taxon>
        <taxon>Ascomycota</taxon>
        <taxon>Saccharomycotina</taxon>
        <taxon>Dipodascomycetes</taxon>
        <taxon>Dipodascales</taxon>
        <taxon>Trichomonascaceae</taxon>
        <taxon>Sugiyamaella</taxon>
    </lineage>
</organism>
<comment type="catalytic activity">
    <reaction evidence="12 14">
        <text>a di-trans,poly-cis-dolichyl beta-D-mannosyl phosphate + L-threonyl-[protein] = 3-O-(alpha-D-mannosyl)-L-threonyl-[protein] + a di-trans,poly-cis-dolichyl phosphate + H(+)</text>
        <dbReference type="Rhea" id="RHEA:53396"/>
        <dbReference type="Rhea" id="RHEA-COMP:11060"/>
        <dbReference type="Rhea" id="RHEA-COMP:13547"/>
        <dbReference type="Rhea" id="RHEA-COMP:19498"/>
        <dbReference type="Rhea" id="RHEA-COMP:19501"/>
        <dbReference type="ChEBI" id="CHEBI:15378"/>
        <dbReference type="ChEBI" id="CHEBI:30013"/>
        <dbReference type="ChEBI" id="CHEBI:57683"/>
        <dbReference type="ChEBI" id="CHEBI:58211"/>
        <dbReference type="ChEBI" id="CHEBI:137323"/>
        <dbReference type="EC" id="2.4.1.109"/>
    </reaction>
</comment>
<dbReference type="PANTHER" id="PTHR10050">
    <property type="entry name" value="DOLICHYL-PHOSPHATE-MANNOSE--PROTEIN MANNOSYLTRANSFERASE"/>
    <property type="match status" value="1"/>
</dbReference>
<proteinExistence type="inferred from homology"/>
<keyword evidence="7 14" id="KW-0812">Transmembrane</keyword>
<evidence type="ECO:0000259" key="16">
    <source>
        <dbReference type="PROSITE" id="PS50919"/>
    </source>
</evidence>
<feature type="transmembrane region" description="Helical" evidence="14">
    <location>
        <begin position="269"/>
        <end position="290"/>
    </location>
</feature>
<dbReference type="GO" id="GO:1900101">
    <property type="term" value="P:regulation of endoplasmic reticulum unfolded protein response"/>
    <property type="evidence" value="ECO:0007669"/>
    <property type="project" value="EnsemblFungi"/>
</dbReference>
<dbReference type="Gene3D" id="2.80.10.50">
    <property type="match status" value="1"/>
</dbReference>
<evidence type="ECO:0000256" key="10">
    <source>
        <dbReference type="ARBA" id="ARBA00022989"/>
    </source>
</evidence>
<evidence type="ECO:0000313" key="17">
    <source>
        <dbReference type="EMBL" id="ANB13845.1"/>
    </source>
</evidence>
<keyword evidence="5 14" id="KW-0328">Glycosyltransferase</keyword>